<sequence>MHNLEDEEATVMEAVDQLGTSTNDHACSHFKSKSKFCPTLNPGNKIDLFYDAVTADLETLKNQKQPQDKENLTEEERQALNQLITNDKIIRKPADKGGNVVILSRKEYVKEAMRQLSDTQSYQKLDKNPT</sequence>
<accession>A0AAV7PEL3</accession>
<name>A0AAV7PEL3_PLEWA</name>
<evidence type="ECO:0000313" key="1">
    <source>
        <dbReference type="EMBL" id="KAJ1123710.1"/>
    </source>
</evidence>
<proteinExistence type="predicted"/>
<dbReference type="Proteomes" id="UP001066276">
    <property type="component" value="Chromosome 7"/>
</dbReference>
<keyword evidence="2" id="KW-1185">Reference proteome</keyword>
<protein>
    <submittedName>
        <fullName evidence="1">Uncharacterized protein</fullName>
    </submittedName>
</protein>
<dbReference type="EMBL" id="JANPWB010000011">
    <property type="protein sequence ID" value="KAJ1123710.1"/>
    <property type="molecule type" value="Genomic_DNA"/>
</dbReference>
<organism evidence="1 2">
    <name type="scientific">Pleurodeles waltl</name>
    <name type="common">Iberian ribbed newt</name>
    <dbReference type="NCBI Taxonomy" id="8319"/>
    <lineage>
        <taxon>Eukaryota</taxon>
        <taxon>Metazoa</taxon>
        <taxon>Chordata</taxon>
        <taxon>Craniata</taxon>
        <taxon>Vertebrata</taxon>
        <taxon>Euteleostomi</taxon>
        <taxon>Amphibia</taxon>
        <taxon>Batrachia</taxon>
        <taxon>Caudata</taxon>
        <taxon>Salamandroidea</taxon>
        <taxon>Salamandridae</taxon>
        <taxon>Pleurodelinae</taxon>
        <taxon>Pleurodeles</taxon>
    </lineage>
</organism>
<gene>
    <name evidence="1" type="ORF">NDU88_002178</name>
</gene>
<evidence type="ECO:0000313" key="2">
    <source>
        <dbReference type="Proteomes" id="UP001066276"/>
    </source>
</evidence>
<dbReference type="AlphaFoldDB" id="A0AAV7PEL3"/>
<reference evidence="1" key="1">
    <citation type="journal article" date="2022" name="bioRxiv">
        <title>Sequencing and chromosome-scale assembly of the giantPleurodeles waltlgenome.</title>
        <authorList>
            <person name="Brown T."/>
            <person name="Elewa A."/>
            <person name="Iarovenko S."/>
            <person name="Subramanian E."/>
            <person name="Araus A.J."/>
            <person name="Petzold A."/>
            <person name="Susuki M."/>
            <person name="Suzuki K.-i.T."/>
            <person name="Hayashi T."/>
            <person name="Toyoda A."/>
            <person name="Oliveira C."/>
            <person name="Osipova E."/>
            <person name="Leigh N.D."/>
            <person name="Simon A."/>
            <person name="Yun M.H."/>
        </authorList>
    </citation>
    <scope>NUCLEOTIDE SEQUENCE</scope>
    <source>
        <strain evidence="1">20211129_DDA</strain>
        <tissue evidence="1">Liver</tissue>
    </source>
</reference>
<comment type="caution">
    <text evidence="1">The sequence shown here is derived from an EMBL/GenBank/DDBJ whole genome shotgun (WGS) entry which is preliminary data.</text>
</comment>